<feature type="region of interest" description="Disordered" evidence="1">
    <location>
        <begin position="36"/>
        <end position="59"/>
    </location>
</feature>
<comment type="caution">
    <text evidence="2">The sequence shown here is derived from an EMBL/GenBank/DDBJ whole genome shotgun (WGS) entry which is preliminary data.</text>
</comment>
<evidence type="ECO:0000313" key="2">
    <source>
        <dbReference type="EMBL" id="MVT72492.1"/>
    </source>
</evidence>
<organism evidence="2 3">
    <name type="scientific">Bradyrhizobium cajani</name>
    <dbReference type="NCBI Taxonomy" id="1928661"/>
    <lineage>
        <taxon>Bacteria</taxon>
        <taxon>Pseudomonadati</taxon>
        <taxon>Pseudomonadota</taxon>
        <taxon>Alphaproteobacteria</taxon>
        <taxon>Hyphomicrobiales</taxon>
        <taxon>Nitrobacteraceae</taxon>
        <taxon>Bradyrhizobium</taxon>
    </lineage>
</organism>
<evidence type="ECO:0000313" key="3">
    <source>
        <dbReference type="Proteomes" id="UP000449969"/>
    </source>
</evidence>
<proteinExistence type="predicted"/>
<dbReference type="EMBL" id="WQNE01000003">
    <property type="protein sequence ID" value="MVT72492.1"/>
    <property type="molecule type" value="Genomic_DNA"/>
</dbReference>
<dbReference type="Proteomes" id="UP000449969">
    <property type="component" value="Unassembled WGS sequence"/>
</dbReference>
<gene>
    <name evidence="2" type="ORF">GPL20_05125</name>
</gene>
<reference evidence="2 3" key="1">
    <citation type="submission" date="2019-12" db="EMBL/GenBank/DDBJ databases">
        <title>Draft genome sequences Bradyrhizobium cajani AMBPC1010, Bradyrhizobium pachyrhizi AMBPC1040 and Bradyrhizobium yuanmingense ALSPC3051, three plant growth promoting strains isolated from nodules of Cajanus cajan L. in Dominican Republic.</title>
        <authorList>
            <person name="Flores-Felix J.D."/>
            <person name="Araujo J."/>
            <person name="Diaz-Alcantara C."/>
            <person name="Gonzalez-Andres F."/>
            <person name="Velazquez E."/>
        </authorList>
    </citation>
    <scope>NUCLEOTIDE SEQUENCE [LARGE SCALE GENOMIC DNA]</scope>
    <source>
        <strain evidence="2 3">1010</strain>
    </source>
</reference>
<name>A0A844TAJ4_9BRAD</name>
<evidence type="ECO:0000256" key="1">
    <source>
        <dbReference type="SAM" id="MobiDB-lite"/>
    </source>
</evidence>
<accession>A0A844TAJ4</accession>
<dbReference type="AlphaFoldDB" id="A0A844TAJ4"/>
<feature type="compositionally biased region" description="Pro residues" evidence="1">
    <location>
        <begin position="37"/>
        <end position="47"/>
    </location>
</feature>
<protein>
    <submittedName>
        <fullName evidence="2">Uncharacterized protein</fullName>
    </submittedName>
</protein>
<sequence length="59" mass="6440">MRAQRSNPECLRGKTLDCFAALAMTEMSDGRRIVAIPPTPSPAPVRTPPRSACRNCPRS</sequence>
<keyword evidence="3" id="KW-1185">Reference proteome</keyword>